<dbReference type="AlphaFoldDB" id="A0A150WUN5"/>
<feature type="transmembrane region" description="Helical" evidence="1">
    <location>
        <begin position="58"/>
        <end position="75"/>
    </location>
</feature>
<keyword evidence="1" id="KW-0472">Membrane</keyword>
<organism evidence="2 3">
    <name type="scientific">Bdellovibrio bacteriovorus</name>
    <dbReference type="NCBI Taxonomy" id="959"/>
    <lineage>
        <taxon>Bacteria</taxon>
        <taxon>Pseudomonadati</taxon>
        <taxon>Bdellovibrionota</taxon>
        <taxon>Bdellovibrionia</taxon>
        <taxon>Bdellovibrionales</taxon>
        <taxon>Pseudobdellovibrionaceae</taxon>
        <taxon>Bdellovibrio</taxon>
    </lineage>
</organism>
<dbReference type="OrthoDB" id="5293082at2"/>
<protein>
    <submittedName>
        <fullName evidence="2">Uncharacterized protein</fullName>
    </submittedName>
</protein>
<proteinExistence type="predicted"/>
<dbReference type="RefSeq" id="WP_063242687.1">
    <property type="nucleotide sequence ID" value="NZ_CP168967.1"/>
</dbReference>
<feature type="transmembrane region" description="Helical" evidence="1">
    <location>
        <begin position="140"/>
        <end position="158"/>
    </location>
</feature>
<keyword evidence="1" id="KW-1133">Transmembrane helix</keyword>
<gene>
    <name evidence="2" type="ORF">AZI85_13670</name>
</gene>
<comment type="caution">
    <text evidence="2">The sequence shown here is derived from an EMBL/GenBank/DDBJ whole genome shotgun (WGS) entry which is preliminary data.</text>
</comment>
<dbReference type="Proteomes" id="UP000075391">
    <property type="component" value="Unassembled WGS sequence"/>
</dbReference>
<dbReference type="EMBL" id="LUKF01000002">
    <property type="protein sequence ID" value="KYG70195.1"/>
    <property type="molecule type" value="Genomic_DNA"/>
</dbReference>
<evidence type="ECO:0000256" key="1">
    <source>
        <dbReference type="SAM" id="Phobius"/>
    </source>
</evidence>
<evidence type="ECO:0000313" key="3">
    <source>
        <dbReference type="Proteomes" id="UP000075391"/>
    </source>
</evidence>
<keyword evidence="1" id="KW-0812">Transmembrane</keyword>
<reference evidence="2 3" key="1">
    <citation type="submission" date="2016-03" db="EMBL/GenBank/DDBJ databases">
        <authorList>
            <person name="Ploux O."/>
        </authorList>
    </citation>
    <scope>NUCLEOTIDE SEQUENCE [LARGE SCALE GENOMIC DNA]</scope>
    <source>
        <strain evidence="2 3">BER2</strain>
    </source>
</reference>
<accession>A0A150WUN5</accession>
<name>A0A150WUN5_BDEBC</name>
<feature type="transmembrane region" description="Helical" evidence="1">
    <location>
        <begin position="105"/>
        <end position="128"/>
    </location>
</feature>
<evidence type="ECO:0000313" key="2">
    <source>
        <dbReference type="EMBL" id="KYG70195.1"/>
    </source>
</evidence>
<sequence>MKIRWNAILNFLVLFAVLILVAGLQTTFWFELFGNVPSPLLWLNLIVYVILYRKPFPAILTVYAMGFILLSFTAMPLKMMWISSVILFTLVYAIKTRVFWSGSGYYTIMCGFSAVAYHLIYFFSSMVLEKNPASFEIVDRLVQIVLTPSFAFPMYWILAKIDKITQDELMHEPGGLEL</sequence>
<feature type="transmembrane region" description="Helical" evidence="1">
    <location>
        <begin position="7"/>
        <end position="26"/>
    </location>
</feature>